<keyword evidence="3" id="KW-1185">Reference proteome</keyword>
<accession>A0ABY4G895</accession>
<reference evidence="2" key="1">
    <citation type="submission" date="2022-04" db="EMBL/GenBank/DDBJ databases">
        <title>Hymenobacter sp. isolated from the air.</title>
        <authorList>
            <person name="Won M."/>
            <person name="Lee C.-M."/>
            <person name="Woen H.-Y."/>
            <person name="Kwon S.-W."/>
        </authorList>
    </citation>
    <scope>NUCLEOTIDE SEQUENCE</scope>
    <source>
        <strain evidence="2">5420S-77</strain>
    </source>
</reference>
<organism evidence="2 3">
    <name type="scientific">Hymenobacter volaticus</name>
    <dbReference type="NCBI Taxonomy" id="2932254"/>
    <lineage>
        <taxon>Bacteria</taxon>
        <taxon>Pseudomonadati</taxon>
        <taxon>Bacteroidota</taxon>
        <taxon>Cytophagia</taxon>
        <taxon>Cytophagales</taxon>
        <taxon>Hymenobacteraceae</taxon>
        <taxon>Hymenobacter</taxon>
    </lineage>
</organism>
<dbReference type="CDD" id="cd05562">
    <property type="entry name" value="Peptidases_S53_like"/>
    <property type="match status" value="1"/>
</dbReference>
<dbReference type="EMBL" id="CP095061">
    <property type="protein sequence ID" value="UOQ67125.1"/>
    <property type="molecule type" value="Genomic_DNA"/>
</dbReference>
<evidence type="ECO:0000313" key="3">
    <source>
        <dbReference type="Proteomes" id="UP000830401"/>
    </source>
</evidence>
<gene>
    <name evidence="2" type="ORF">MUN86_04265</name>
</gene>
<feature type="chain" id="PRO_5045267570" description="Peptidase S8/S53 domain-containing protein" evidence="1">
    <location>
        <begin position="20"/>
        <end position="486"/>
    </location>
</feature>
<name>A0ABY4G895_9BACT</name>
<sequence>MQKIYLLALALLSAGSGLAQDGPQLPPRKAARVSAVPNPNFRADPKSRIANDLQQLYQRSRAVNSPRQLQSEFAGLTLTPATGAAQRGAAASSTPSVMVRVTAEDVSALLPQLTSRGFQVVSSYPKLHFVEGYMPVEQLAPGTAGVGALGNRGLLGVLPVLQPEQRAGRVQNQADYILEANRVRGARPTSYNGQGVRIGVLSDSYNNLSGAAADVASGDLPANVQVIQDLDKDGSDEGRAMVQLIYDIAPGSPLSFATAFTGEGGFANNIRALADPARGNSKVIVDDVFYFAEPMFQDGVIAQAVEEVTTQRGVAYYSSAGNQANLSSEYINPAFLSTTAGSADLNFAPTGSPSDTRQRFRVGKGQTLRLSLQWSDPFYTTAGVRTDLDIYLLRANGDTAARQASNNLLLQTPAEVLTFNNVANDTITLYDLVVRRRAGTADPARVKYILFEGNQPREYFTGSGTIVGHAASLSAQAVAATPPIAG</sequence>
<evidence type="ECO:0000313" key="2">
    <source>
        <dbReference type="EMBL" id="UOQ67125.1"/>
    </source>
</evidence>
<feature type="signal peptide" evidence="1">
    <location>
        <begin position="1"/>
        <end position="19"/>
    </location>
</feature>
<dbReference type="InterPro" id="IPR034075">
    <property type="entry name" value="Glr3161-like_dom"/>
</dbReference>
<dbReference type="InterPro" id="IPR036852">
    <property type="entry name" value="Peptidase_S8/S53_dom_sf"/>
</dbReference>
<dbReference type="SUPFAM" id="SSF52743">
    <property type="entry name" value="Subtilisin-like"/>
    <property type="match status" value="1"/>
</dbReference>
<evidence type="ECO:0008006" key="4">
    <source>
        <dbReference type="Google" id="ProtNLM"/>
    </source>
</evidence>
<evidence type="ECO:0000256" key="1">
    <source>
        <dbReference type="SAM" id="SignalP"/>
    </source>
</evidence>
<dbReference type="Proteomes" id="UP000830401">
    <property type="component" value="Chromosome"/>
</dbReference>
<dbReference type="RefSeq" id="WP_245122156.1">
    <property type="nucleotide sequence ID" value="NZ_CP095061.1"/>
</dbReference>
<keyword evidence="1" id="KW-0732">Signal</keyword>
<proteinExistence type="predicted"/>
<protein>
    <recommendedName>
        <fullName evidence="4">Peptidase S8/S53 domain-containing protein</fullName>
    </recommendedName>
</protein>